<accession>A0A4Y7RII8</accession>
<keyword evidence="6 15" id="KW-0812">Transmembrane</keyword>
<keyword evidence="5" id="KW-0813">Transport</keyword>
<keyword evidence="5" id="KW-0406">Ion transport</keyword>
<keyword evidence="5" id="KW-0106">Calcium</keyword>
<dbReference type="Gene3D" id="1.20.1110.10">
    <property type="entry name" value="Calcium-transporting ATPase, transmembrane domain"/>
    <property type="match status" value="1"/>
</dbReference>
<evidence type="ECO:0000259" key="16">
    <source>
        <dbReference type="SMART" id="SM00831"/>
    </source>
</evidence>
<dbReference type="InterPro" id="IPR004014">
    <property type="entry name" value="ATPase_P-typ_cation-transptr_N"/>
</dbReference>
<dbReference type="GO" id="GO:0046872">
    <property type="term" value="F:metal ion binding"/>
    <property type="evidence" value="ECO:0007669"/>
    <property type="project" value="UniProtKB-KW"/>
</dbReference>
<dbReference type="FunFam" id="3.40.50.1000:FF:000028">
    <property type="entry name" value="Calcium-transporting P-type ATPase, putative"/>
    <property type="match status" value="1"/>
</dbReference>
<proteinExistence type="inferred from homology"/>
<evidence type="ECO:0000256" key="13">
    <source>
        <dbReference type="ARBA" id="ARBA00023136"/>
    </source>
</evidence>
<dbReference type="EMBL" id="QFGA01000001">
    <property type="protein sequence ID" value="TEB08147.1"/>
    <property type="molecule type" value="Genomic_DNA"/>
</dbReference>
<feature type="transmembrane region" description="Helical" evidence="15">
    <location>
        <begin position="247"/>
        <end position="267"/>
    </location>
</feature>
<evidence type="ECO:0000256" key="15">
    <source>
        <dbReference type="SAM" id="Phobius"/>
    </source>
</evidence>
<evidence type="ECO:0000313" key="18">
    <source>
        <dbReference type="Proteomes" id="UP000298324"/>
    </source>
</evidence>
<dbReference type="GO" id="GO:0005886">
    <property type="term" value="C:plasma membrane"/>
    <property type="evidence" value="ECO:0007669"/>
    <property type="project" value="UniProtKB-SubCell"/>
</dbReference>
<dbReference type="SFLD" id="SFLDS00003">
    <property type="entry name" value="Haloacid_Dehalogenase"/>
    <property type="match status" value="1"/>
</dbReference>
<sequence>MEDKKWYFLEAQEACDALGTNPGQGLSAIEAAERLRVHGPNALKKKPPRGLLSMFAAQMKEILVLILLAAAVISGVLGEWEDAVVILIIVILNAIIGVIQENKAEHALKALKDLTKPSTKVVRDGKVIQMNAEELVPGDLVLLDAGDSVPADLRLIEAASLRANESALTGESVPVEKDPEVIKAGQVSLGDRKNMLFMGATITGGRAKAVAVETGMKTQLGRIARLLDEAEIEPTPLQQRLAKLGKILGLAAGAIVVMVFSIGLWRGENLLEMFMVAISLAVAAVPEGLPAVVTIVLALGVTRMSRQRAIIRKLPAVETLGTATVICSDKTGTLTKNEMTVTSVYADGRMFQITGTGYAPEGELLDQDGSGVSPAAGGSLNLALLGGLLNSDAQVEATEKGYQVIGDPTEGALVVAAAKAGLTRAASRQTSPRVAEIPFDSDRKMMTTFHRMEGFIRSFTKGAPDVVIQRCTHVLLREDTIVLDEGKRRELLEINSRLASQGRRVLALATRRWQEVPWSLAPENAERELTLIGFFALQDPPRPEAKEAVARCRRAGIRTIMITGDHRDTAAAIAAELGMLQPGHGSLTGDQLEQMNEEQLKGAVNRVAVFARVSPEHKLRIVEALKYHGHVVAMTGDGVNDAPALKRADIGAAMGISGTEVAKEASDIVLQDDNFATIVQAVEEGRTIYNNIRGSIQYLLSCNTGEIAAIFASLLLGLGSPLSPIQILWLNLVTDGPPALALGLEPPQKGIMERPPRNPKEGIFSGGVGAMILWQGLMIGVLSLAAYWLALRWGRTLQEAHTMAFVTMAMSQLAHSFNVRSAEQSLFTLGLGSNRSMIYAFVVSAAALFIVILTPFLRSVFDTAMLRPSDWAFVLGLSLIPLVLVEISKLRLRRTTVPGA</sequence>
<comment type="similarity">
    <text evidence="2">Belongs to the cation transport ATPase (P-type) (TC 3.A.3) family. Type IIA subfamily.</text>
</comment>
<dbReference type="PRINTS" id="PR00119">
    <property type="entry name" value="CATATPASE"/>
</dbReference>
<dbReference type="InterPro" id="IPR059000">
    <property type="entry name" value="ATPase_P-type_domA"/>
</dbReference>
<dbReference type="Pfam" id="PF00689">
    <property type="entry name" value="Cation_ATPase_C"/>
    <property type="match status" value="1"/>
</dbReference>
<dbReference type="AlphaFoldDB" id="A0A4Y7RII8"/>
<dbReference type="PROSITE" id="PS00154">
    <property type="entry name" value="ATPASE_E1_E2"/>
    <property type="match status" value="1"/>
</dbReference>
<dbReference type="Pfam" id="PF00690">
    <property type="entry name" value="Cation_ATPase_N"/>
    <property type="match status" value="1"/>
</dbReference>
<dbReference type="GO" id="GO:0005524">
    <property type="term" value="F:ATP binding"/>
    <property type="evidence" value="ECO:0007669"/>
    <property type="project" value="UniProtKB-KW"/>
</dbReference>
<organism evidence="17 18">
    <name type="scientific">Pelotomaculum schinkii</name>
    <dbReference type="NCBI Taxonomy" id="78350"/>
    <lineage>
        <taxon>Bacteria</taxon>
        <taxon>Bacillati</taxon>
        <taxon>Bacillota</taxon>
        <taxon>Clostridia</taxon>
        <taxon>Eubacteriales</taxon>
        <taxon>Desulfotomaculaceae</taxon>
        <taxon>Pelotomaculum</taxon>
    </lineage>
</organism>
<dbReference type="InterPro" id="IPR023299">
    <property type="entry name" value="ATPase_P-typ_cyto_dom_N"/>
</dbReference>
<reference evidence="17 18" key="1">
    <citation type="journal article" date="2018" name="Environ. Microbiol.">
        <title>Novel energy conservation strategies and behaviour of Pelotomaculum schinkii driving syntrophic propionate catabolism.</title>
        <authorList>
            <person name="Hidalgo-Ahumada C.A.P."/>
            <person name="Nobu M.K."/>
            <person name="Narihiro T."/>
            <person name="Tamaki H."/>
            <person name="Liu W.T."/>
            <person name="Kamagata Y."/>
            <person name="Stams A.J.M."/>
            <person name="Imachi H."/>
            <person name="Sousa D.Z."/>
        </authorList>
    </citation>
    <scope>NUCLEOTIDE SEQUENCE [LARGE SCALE GENOMIC DNA]</scope>
    <source>
        <strain evidence="17 18">HH</strain>
    </source>
</reference>
<feature type="transmembrane region" description="Helical" evidence="15">
    <location>
        <begin position="838"/>
        <end position="857"/>
    </location>
</feature>
<keyword evidence="7" id="KW-0479">Metal-binding</keyword>
<keyword evidence="4" id="KW-1003">Cell membrane</keyword>
<evidence type="ECO:0000313" key="17">
    <source>
        <dbReference type="EMBL" id="TEB08147.1"/>
    </source>
</evidence>
<keyword evidence="13 15" id="KW-0472">Membrane</keyword>
<dbReference type="SFLD" id="SFLDG00002">
    <property type="entry name" value="C1.7:_P-type_atpase_like"/>
    <property type="match status" value="1"/>
</dbReference>
<feature type="transmembrane region" description="Helical" evidence="15">
    <location>
        <begin position="762"/>
        <end position="788"/>
    </location>
</feature>
<dbReference type="PRINTS" id="PR00120">
    <property type="entry name" value="HATPASE"/>
</dbReference>
<dbReference type="FunFam" id="2.70.150.10:FF:000016">
    <property type="entry name" value="Calcium-transporting P-type ATPase putative"/>
    <property type="match status" value="1"/>
</dbReference>
<dbReference type="GO" id="GO:1902600">
    <property type="term" value="P:proton transmembrane transport"/>
    <property type="evidence" value="ECO:0007669"/>
    <property type="project" value="TreeGrafter"/>
</dbReference>
<feature type="transmembrane region" description="Helical" evidence="15">
    <location>
        <begin position="83"/>
        <end position="99"/>
    </location>
</feature>
<evidence type="ECO:0000256" key="12">
    <source>
        <dbReference type="ARBA" id="ARBA00022989"/>
    </source>
</evidence>
<comment type="caution">
    <text evidence="17">The sequence shown here is derived from an EMBL/GenBank/DDBJ whole genome shotgun (WGS) entry which is preliminary data.</text>
</comment>
<dbReference type="GO" id="GO:0005388">
    <property type="term" value="F:P-type calcium transporter activity"/>
    <property type="evidence" value="ECO:0007669"/>
    <property type="project" value="UniProtKB-EC"/>
</dbReference>
<evidence type="ECO:0000256" key="5">
    <source>
        <dbReference type="ARBA" id="ARBA00022568"/>
    </source>
</evidence>
<dbReference type="Pfam" id="PF00122">
    <property type="entry name" value="E1-E2_ATPase"/>
    <property type="match status" value="1"/>
</dbReference>
<dbReference type="GO" id="GO:0036376">
    <property type="term" value="P:sodium ion export across plasma membrane"/>
    <property type="evidence" value="ECO:0007669"/>
    <property type="project" value="TreeGrafter"/>
</dbReference>
<evidence type="ECO:0000256" key="3">
    <source>
        <dbReference type="ARBA" id="ARBA00012790"/>
    </source>
</evidence>
<evidence type="ECO:0000256" key="4">
    <source>
        <dbReference type="ARBA" id="ARBA00022475"/>
    </source>
</evidence>
<feature type="transmembrane region" description="Helical" evidence="15">
    <location>
        <begin position="51"/>
        <end position="77"/>
    </location>
</feature>
<dbReference type="PANTHER" id="PTHR43294">
    <property type="entry name" value="SODIUM/POTASSIUM-TRANSPORTING ATPASE SUBUNIT ALPHA"/>
    <property type="match status" value="1"/>
</dbReference>
<dbReference type="GO" id="GO:0030007">
    <property type="term" value="P:intracellular potassium ion homeostasis"/>
    <property type="evidence" value="ECO:0007669"/>
    <property type="project" value="TreeGrafter"/>
</dbReference>
<dbReference type="SUPFAM" id="SSF81653">
    <property type="entry name" value="Calcium ATPase, transduction domain A"/>
    <property type="match status" value="1"/>
</dbReference>
<dbReference type="SUPFAM" id="SSF81660">
    <property type="entry name" value="Metal cation-transporting ATPase, ATP-binding domain N"/>
    <property type="match status" value="1"/>
</dbReference>
<name>A0A4Y7RII8_9FIRM</name>
<feature type="transmembrane region" description="Helical" evidence="15">
    <location>
        <begin position="869"/>
        <end position="887"/>
    </location>
</feature>
<dbReference type="Proteomes" id="UP000298324">
    <property type="component" value="Unassembled WGS sequence"/>
</dbReference>
<dbReference type="NCBIfam" id="TIGR01116">
    <property type="entry name" value="ATPase-IIA1_Ca"/>
    <property type="match status" value="1"/>
</dbReference>
<feature type="domain" description="Cation-transporting P-type ATPase N-terminal" evidence="16">
    <location>
        <begin position="5"/>
        <end position="79"/>
    </location>
</feature>
<dbReference type="InterPro" id="IPR023214">
    <property type="entry name" value="HAD_sf"/>
</dbReference>
<dbReference type="InterPro" id="IPR023298">
    <property type="entry name" value="ATPase_P-typ_TM_dom_sf"/>
</dbReference>
<evidence type="ECO:0000256" key="14">
    <source>
        <dbReference type="ARBA" id="ARBA00048694"/>
    </source>
</evidence>
<dbReference type="InterPro" id="IPR050510">
    <property type="entry name" value="Cation_transp_ATPase_P-type"/>
</dbReference>
<keyword evidence="18" id="KW-1185">Reference proteome</keyword>
<evidence type="ECO:0000256" key="7">
    <source>
        <dbReference type="ARBA" id="ARBA00022723"/>
    </source>
</evidence>
<dbReference type="GO" id="GO:0016887">
    <property type="term" value="F:ATP hydrolysis activity"/>
    <property type="evidence" value="ECO:0007669"/>
    <property type="project" value="InterPro"/>
</dbReference>
<evidence type="ECO:0000256" key="10">
    <source>
        <dbReference type="ARBA" id="ARBA00022842"/>
    </source>
</evidence>
<dbReference type="EC" id="7.2.2.10" evidence="3"/>
<dbReference type="SUPFAM" id="SSF56784">
    <property type="entry name" value="HAD-like"/>
    <property type="match status" value="1"/>
</dbReference>
<gene>
    <name evidence="17" type="ORF">Psch_01702</name>
</gene>
<evidence type="ECO:0000256" key="11">
    <source>
        <dbReference type="ARBA" id="ARBA00022967"/>
    </source>
</evidence>
<evidence type="ECO:0000256" key="1">
    <source>
        <dbReference type="ARBA" id="ARBA00004651"/>
    </source>
</evidence>
<dbReference type="InterPro" id="IPR008250">
    <property type="entry name" value="ATPase_P-typ_transduc_dom_A_sf"/>
</dbReference>
<evidence type="ECO:0000256" key="6">
    <source>
        <dbReference type="ARBA" id="ARBA00022692"/>
    </source>
</evidence>
<dbReference type="Pfam" id="PF13246">
    <property type="entry name" value="Cation_ATPase"/>
    <property type="match status" value="1"/>
</dbReference>
<dbReference type="InterPro" id="IPR001757">
    <property type="entry name" value="P_typ_ATPase"/>
</dbReference>
<keyword evidence="11" id="KW-1278">Translocase</keyword>
<evidence type="ECO:0000256" key="8">
    <source>
        <dbReference type="ARBA" id="ARBA00022741"/>
    </source>
</evidence>
<dbReference type="FunFam" id="1.20.1110.10:FF:000065">
    <property type="entry name" value="Sarcoplasmic/endoplasmic reticulum calcium ATPase 1"/>
    <property type="match status" value="1"/>
</dbReference>
<dbReference type="InterPro" id="IPR044492">
    <property type="entry name" value="P_typ_ATPase_HD_dom"/>
</dbReference>
<evidence type="ECO:0000256" key="9">
    <source>
        <dbReference type="ARBA" id="ARBA00022840"/>
    </source>
</evidence>
<keyword evidence="9" id="KW-0067">ATP-binding</keyword>
<feature type="transmembrane region" description="Helical" evidence="15">
    <location>
        <begin position="273"/>
        <end position="302"/>
    </location>
</feature>
<dbReference type="GO" id="GO:0006883">
    <property type="term" value="P:intracellular sodium ion homeostasis"/>
    <property type="evidence" value="ECO:0007669"/>
    <property type="project" value="TreeGrafter"/>
</dbReference>
<dbReference type="GO" id="GO:1990573">
    <property type="term" value="P:potassium ion import across plasma membrane"/>
    <property type="evidence" value="ECO:0007669"/>
    <property type="project" value="TreeGrafter"/>
</dbReference>
<evidence type="ECO:0000256" key="2">
    <source>
        <dbReference type="ARBA" id="ARBA00005675"/>
    </source>
</evidence>
<dbReference type="InterPro" id="IPR018303">
    <property type="entry name" value="ATPase_P-typ_P_site"/>
</dbReference>
<keyword evidence="10" id="KW-0460">Magnesium</keyword>
<dbReference type="GO" id="GO:0005391">
    <property type="term" value="F:P-type sodium:potassium-exchanging transporter activity"/>
    <property type="evidence" value="ECO:0007669"/>
    <property type="project" value="TreeGrafter"/>
</dbReference>
<dbReference type="InterPro" id="IPR006068">
    <property type="entry name" value="ATPase_P-typ_cation-transptr_C"/>
</dbReference>
<dbReference type="RefSeq" id="WP_190239863.1">
    <property type="nucleotide sequence ID" value="NZ_QFGA01000001.1"/>
</dbReference>
<dbReference type="SMART" id="SM00831">
    <property type="entry name" value="Cation_ATPase_N"/>
    <property type="match status" value="1"/>
</dbReference>
<dbReference type="CDD" id="cd02089">
    <property type="entry name" value="P-type_ATPase_Ca_prok"/>
    <property type="match status" value="1"/>
</dbReference>
<dbReference type="InterPro" id="IPR036412">
    <property type="entry name" value="HAD-like_sf"/>
</dbReference>
<dbReference type="SUPFAM" id="SSF81665">
    <property type="entry name" value="Calcium ATPase, transmembrane domain M"/>
    <property type="match status" value="1"/>
</dbReference>
<comment type="subcellular location">
    <subcellularLocation>
        <location evidence="1">Cell membrane</location>
        <topology evidence="1">Multi-pass membrane protein</topology>
    </subcellularLocation>
</comment>
<dbReference type="Gene3D" id="3.40.1110.10">
    <property type="entry name" value="Calcium-transporting ATPase, cytoplasmic domain N"/>
    <property type="match status" value="1"/>
</dbReference>
<comment type="catalytic activity">
    <reaction evidence="14">
        <text>Ca(2+)(in) + ATP + H2O = Ca(2+)(out) + ADP + phosphate + H(+)</text>
        <dbReference type="Rhea" id="RHEA:18105"/>
        <dbReference type="ChEBI" id="CHEBI:15377"/>
        <dbReference type="ChEBI" id="CHEBI:15378"/>
        <dbReference type="ChEBI" id="CHEBI:29108"/>
        <dbReference type="ChEBI" id="CHEBI:30616"/>
        <dbReference type="ChEBI" id="CHEBI:43474"/>
        <dbReference type="ChEBI" id="CHEBI:456216"/>
        <dbReference type="EC" id="7.2.2.10"/>
    </reaction>
</comment>
<dbReference type="SFLD" id="SFLDF00027">
    <property type="entry name" value="p-type_atpase"/>
    <property type="match status" value="1"/>
</dbReference>
<dbReference type="PANTHER" id="PTHR43294:SF20">
    <property type="entry name" value="P-TYPE ATPASE"/>
    <property type="match status" value="1"/>
</dbReference>
<keyword evidence="17" id="KW-0378">Hydrolase</keyword>
<protein>
    <recommendedName>
        <fullName evidence="3">P-type Ca(2+) transporter</fullName>
        <ecNumber evidence="3">7.2.2.10</ecNumber>
    </recommendedName>
</protein>
<keyword evidence="8" id="KW-0547">Nucleotide-binding</keyword>
<dbReference type="Gene3D" id="2.70.150.10">
    <property type="entry name" value="Calcium-transporting ATPase, cytoplasmic transduction domain A"/>
    <property type="match status" value="1"/>
</dbReference>
<dbReference type="InterPro" id="IPR005782">
    <property type="entry name" value="P-type_ATPase_IIA"/>
</dbReference>
<dbReference type="Gene3D" id="3.40.50.1000">
    <property type="entry name" value="HAD superfamily/HAD-like"/>
    <property type="match status" value="1"/>
</dbReference>
<keyword evidence="12 15" id="KW-1133">Transmembrane helix</keyword>
<keyword evidence="5" id="KW-0109">Calcium transport</keyword>
<dbReference type="NCBIfam" id="TIGR01494">
    <property type="entry name" value="ATPase_P-type"/>
    <property type="match status" value="3"/>
</dbReference>